<gene>
    <name evidence="3" type="ORF">CWE11_08850</name>
</gene>
<reference evidence="3 4" key="1">
    <citation type="journal article" date="2011" name="Front. Microbiol.">
        <title>Genomic signatures of strain selection and enhancement in Bacillus atrophaeus var. globigii, a historical biowarfare simulant.</title>
        <authorList>
            <person name="Gibbons H.S."/>
            <person name="Broomall S.M."/>
            <person name="McNew L.A."/>
            <person name="Daligault H."/>
            <person name="Chapman C."/>
            <person name="Bruce D."/>
            <person name="Karavis M."/>
            <person name="Krepps M."/>
            <person name="McGregor P.A."/>
            <person name="Hong C."/>
            <person name="Park K.H."/>
            <person name="Akmal A."/>
            <person name="Feldman A."/>
            <person name="Lin J.S."/>
            <person name="Chang W.E."/>
            <person name="Higgs B.W."/>
            <person name="Demirev P."/>
            <person name="Lindquist J."/>
            <person name="Liem A."/>
            <person name="Fochler E."/>
            <person name="Read T.D."/>
            <person name="Tapia R."/>
            <person name="Johnson S."/>
            <person name="Bishop-Lilly K.A."/>
            <person name="Detter C."/>
            <person name="Han C."/>
            <person name="Sozhamannan S."/>
            <person name="Rosenzweig C.N."/>
            <person name="Skowronski E.W."/>
        </authorList>
    </citation>
    <scope>NUCLEOTIDE SEQUENCE [LARGE SCALE GENOMIC DNA]</scope>
    <source>
        <strain evidence="3 4">GYP-17</strain>
    </source>
</reference>
<protein>
    <submittedName>
        <fullName evidence="3">Alpha/beta hydrolase</fullName>
    </submittedName>
</protein>
<feature type="domain" description="Bacterial virulence factor lipase N-terminal" evidence="2">
    <location>
        <begin position="47"/>
        <end position="260"/>
    </location>
</feature>
<evidence type="ECO:0000313" key="4">
    <source>
        <dbReference type="Proteomes" id="UP000288405"/>
    </source>
</evidence>
<name>A0A432WDI4_9GAMM</name>
<dbReference type="OrthoDB" id="5477453at2"/>
<evidence type="ECO:0000313" key="3">
    <source>
        <dbReference type="EMBL" id="RUO30472.1"/>
    </source>
</evidence>
<dbReference type="InterPro" id="IPR029058">
    <property type="entry name" value="AB_hydrolase_fold"/>
</dbReference>
<dbReference type="RefSeq" id="WP_126777258.1">
    <property type="nucleotide sequence ID" value="NZ_PIPM01000009.1"/>
</dbReference>
<feature type="chain" id="PRO_5019394361" evidence="1">
    <location>
        <begin position="18"/>
        <end position="805"/>
    </location>
</feature>
<evidence type="ECO:0000256" key="1">
    <source>
        <dbReference type="SAM" id="SignalP"/>
    </source>
</evidence>
<feature type="signal peptide" evidence="1">
    <location>
        <begin position="1"/>
        <end position="17"/>
    </location>
</feature>
<keyword evidence="4" id="KW-1185">Reference proteome</keyword>
<dbReference type="AlphaFoldDB" id="A0A432WDI4"/>
<accession>A0A432WDI4</accession>
<dbReference type="InterPro" id="IPR020009">
    <property type="entry name" value="VolA/Pla-1/cef"/>
</dbReference>
<dbReference type="InterPro" id="IPR025920">
    <property type="entry name" value="Lipase_bact_N"/>
</dbReference>
<dbReference type="GO" id="GO:0016787">
    <property type="term" value="F:hydrolase activity"/>
    <property type="evidence" value="ECO:0007669"/>
    <property type="project" value="UniProtKB-KW"/>
</dbReference>
<dbReference type="EMBL" id="PIPM01000009">
    <property type="protein sequence ID" value="RUO30472.1"/>
    <property type="molecule type" value="Genomic_DNA"/>
</dbReference>
<sequence>MKKLFLSLAITSVLGLAACTPDGDQAPSSETGSNIPATRVAFDPGAGNVPVPSDILLAGTTDGTLNIPVPDPTDFSNPQNALNGLDGWSTAMPLTFGFTLARDEDGNSIGINGGSVTAEGSVRVFKVVMGGDVSDPDCATQPAGTACKFVEELQHGVDFTVAFSGGQVQVIPLRPYQPKTGYIAALTDNIRDDLNRPVQPSTTYYLLSKPLATDPIGGAQEQALQGIINSHQAVLAQGGVNTGSLIYTSGFTTQSVGDVLGVVKQLMLTPELRPQLNAEPTGLTAANLLGIPPSTSPTFLIANSADIYGGEVSLPYFSPIPTEDNPTAPLTGRWEAGFVSPATILIALQSNAITVEELVGLGLDPALLANPASLAGQIPYEAAAGTVLEERDRFRHLTKFNPIPRPRTIADVPHWMSVPNVANANIVRAANGMEPLVMPEGGWPVVIFQHGITGQKENFLAIAGTLAVFGHAAVAIDHPLHGERGFTITDEEGNVVANINATTGSPTSYLNLGSLLTARDNLRQSSSDLMGLRLGLNFSNVAGTIINPTDVKFIGHSLGAIAGTNFLAAANTPLTGDLASAQGLFQTRAAALGMPGGGLAPFLVASERFGPVIGGSIAFQSFSYFRDYAIQEAVSSGIDPQSPQFEAFLPQAFVQFYQGGVATSAQQAELQATLAQFQFAAQTAVDSGDPINYAAQLRATETPIYLIQANGDKVVPNSTPHPLGGTEPLIRALGLPSVSGPTQSEDPISAAVRYVGAGHSSLLNPADADADPDTAAAITTDMQQSIALYFETMQRLLQVNPDLVQ</sequence>
<comment type="caution">
    <text evidence="3">The sequence shown here is derived from an EMBL/GenBank/DDBJ whole genome shotgun (WGS) entry which is preliminary data.</text>
</comment>
<dbReference type="PROSITE" id="PS51257">
    <property type="entry name" value="PROKAR_LIPOPROTEIN"/>
    <property type="match status" value="1"/>
</dbReference>
<evidence type="ECO:0000259" key="2">
    <source>
        <dbReference type="Pfam" id="PF12262"/>
    </source>
</evidence>
<keyword evidence="3" id="KW-0378">Hydrolase</keyword>
<dbReference type="Gene3D" id="3.40.50.1820">
    <property type="entry name" value="alpha/beta hydrolase"/>
    <property type="match status" value="1"/>
</dbReference>
<dbReference type="SUPFAM" id="SSF53474">
    <property type="entry name" value="alpha/beta-Hydrolases"/>
    <property type="match status" value="1"/>
</dbReference>
<dbReference type="Proteomes" id="UP000288405">
    <property type="component" value="Unassembled WGS sequence"/>
</dbReference>
<proteinExistence type="predicted"/>
<organism evidence="3 4">
    <name type="scientific">Aliidiomarina sanyensis</name>
    <dbReference type="NCBI Taxonomy" id="1249555"/>
    <lineage>
        <taxon>Bacteria</taxon>
        <taxon>Pseudomonadati</taxon>
        <taxon>Pseudomonadota</taxon>
        <taxon>Gammaproteobacteria</taxon>
        <taxon>Alteromonadales</taxon>
        <taxon>Idiomarinaceae</taxon>
        <taxon>Aliidiomarina</taxon>
    </lineage>
</organism>
<dbReference type="Pfam" id="PF12262">
    <property type="entry name" value="Lipase_bact_N"/>
    <property type="match status" value="1"/>
</dbReference>
<keyword evidence="1" id="KW-0732">Signal</keyword>
<dbReference type="NCBIfam" id="TIGR03502">
    <property type="entry name" value="lipase_Pla1_cef"/>
    <property type="match status" value="1"/>
</dbReference>